<evidence type="ECO:0000256" key="3">
    <source>
        <dbReference type="ARBA" id="ARBA00022801"/>
    </source>
</evidence>
<dbReference type="AlphaFoldDB" id="X7F414"/>
<feature type="domain" description="NlpC/P60" evidence="5">
    <location>
        <begin position="1"/>
        <end position="125"/>
    </location>
</feature>
<dbReference type="GO" id="GO:0008234">
    <property type="term" value="F:cysteine-type peptidase activity"/>
    <property type="evidence" value="ECO:0007669"/>
    <property type="project" value="UniProtKB-KW"/>
</dbReference>
<dbReference type="InterPro" id="IPR000064">
    <property type="entry name" value="NLP_P60_dom"/>
</dbReference>
<dbReference type="eggNOG" id="COG0791">
    <property type="taxonomic scope" value="Bacteria"/>
</dbReference>
<gene>
    <name evidence="6" type="ORF">RISW2_18800</name>
</gene>
<name>X7F414_9RHOB</name>
<dbReference type="InterPro" id="IPR038765">
    <property type="entry name" value="Papain-like_cys_pep_sf"/>
</dbReference>
<accession>X7F414</accession>
<reference evidence="6 7" key="1">
    <citation type="submission" date="2014-01" db="EMBL/GenBank/DDBJ databases">
        <title>Roseivivax isoporae LMG 25204 Genome Sequencing.</title>
        <authorList>
            <person name="Lai Q."/>
            <person name="Li G."/>
            <person name="Shao Z."/>
        </authorList>
    </citation>
    <scope>NUCLEOTIDE SEQUENCE [LARGE SCALE GENOMIC DNA]</scope>
    <source>
        <strain evidence="6 7">LMG 25204</strain>
    </source>
</reference>
<sequence length="126" mass="14228">MWSDAWIGLPYATRGRGPDVYDCLGLYLALNAARLGRVLPDPGCDQRAAVRNRVVAVERIRYRPVETAEEGDAILFRAAGRPLHVAYAIDDRDMLHIGQDTGVSVLERWRASRWLCRLEGIFRPHA</sequence>
<evidence type="ECO:0000256" key="1">
    <source>
        <dbReference type="ARBA" id="ARBA00007074"/>
    </source>
</evidence>
<keyword evidence="2" id="KW-0645">Protease</keyword>
<evidence type="ECO:0000313" key="6">
    <source>
        <dbReference type="EMBL" id="ETX26846.1"/>
    </source>
</evidence>
<dbReference type="Proteomes" id="UP000023430">
    <property type="component" value="Unassembled WGS sequence"/>
</dbReference>
<comment type="caution">
    <text evidence="6">The sequence shown here is derived from an EMBL/GenBank/DDBJ whole genome shotgun (WGS) entry which is preliminary data.</text>
</comment>
<dbReference type="STRING" id="1449351.RISW2_18800"/>
<dbReference type="PROSITE" id="PS51935">
    <property type="entry name" value="NLPC_P60"/>
    <property type="match status" value="1"/>
</dbReference>
<dbReference type="RefSeq" id="WP_043774699.1">
    <property type="nucleotide sequence ID" value="NZ_JAME01000051.1"/>
</dbReference>
<dbReference type="OrthoDB" id="6058745at2"/>
<dbReference type="Pfam" id="PF00877">
    <property type="entry name" value="NLPC_P60"/>
    <property type="match status" value="1"/>
</dbReference>
<keyword evidence="7" id="KW-1185">Reference proteome</keyword>
<keyword evidence="4" id="KW-0788">Thiol protease</keyword>
<evidence type="ECO:0000256" key="2">
    <source>
        <dbReference type="ARBA" id="ARBA00022670"/>
    </source>
</evidence>
<evidence type="ECO:0000313" key="7">
    <source>
        <dbReference type="Proteomes" id="UP000023430"/>
    </source>
</evidence>
<proteinExistence type="inferred from homology"/>
<comment type="similarity">
    <text evidence="1">Belongs to the peptidase C40 family.</text>
</comment>
<dbReference type="GO" id="GO:0006508">
    <property type="term" value="P:proteolysis"/>
    <property type="evidence" value="ECO:0007669"/>
    <property type="project" value="UniProtKB-KW"/>
</dbReference>
<keyword evidence="3" id="KW-0378">Hydrolase</keyword>
<evidence type="ECO:0000259" key="5">
    <source>
        <dbReference type="PROSITE" id="PS51935"/>
    </source>
</evidence>
<evidence type="ECO:0000256" key="4">
    <source>
        <dbReference type="ARBA" id="ARBA00022807"/>
    </source>
</evidence>
<dbReference type="EMBL" id="JAME01000051">
    <property type="protein sequence ID" value="ETX26846.1"/>
    <property type="molecule type" value="Genomic_DNA"/>
</dbReference>
<dbReference type="SUPFAM" id="SSF54001">
    <property type="entry name" value="Cysteine proteinases"/>
    <property type="match status" value="1"/>
</dbReference>
<dbReference type="Gene3D" id="3.90.1720.10">
    <property type="entry name" value="endopeptidase domain like (from Nostoc punctiforme)"/>
    <property type="match status" value="1"/>
</dbReference>
<organism evidence="6 7">
    <name type="scientific">Roseivivax isoporae LMG 25204</name>
    <dbReference type="NCBI Taxonomy" id="1449351"/>
    <lineage>
        <taxon>Bacteria</taxon>
        <taxon>Pseudomonadati</taxon>
        <taxon>Pseudomonadota</taxon>
        <taxon>Alphaproteobacteria</taxon>
        <taxon>Rhodobacterales</taxon>
        <taxon>Roseobacteraceae</taxon>
        <taxon>Roseivivax</taxon>
    </lineage>
</organism>
<protein>
    <submittedName>
        <fullName evidence="6">Tail assembly protein</fullName>
    </submittedName>
</protein>